<feature type="domain" description="Far11/STRP C-terminal" evidence="3">
    <location>
        <begin position="380"/>
        <end position="766"/>
    </location>
</feature>
<dbReference type="SUPFAM" id="SSF48371">
    <property type="entry name" value="ARM repeat"/>
    <property type="match status" value="1"/>
</dbReference>
<keyword evidence="5" id="KW-1185">Reference proteome</keyword>
<evidence type="ECO:0000259" key="2">
    <source>
        <dbReference type="SMART" id="SM01292"/>
    </source>
</evidence>
<dbReference type="GO" id="GO:0007010">
    <property type="term" value="P:cytoskeleton organization"/>
    <property type="evidence" value="ECO:0007669"/>
    <property type="project" value="TreeGrafter"/>
</dbReference>
<dbReference type="RefSeq" id="XP_064677464.1">
    <property type="nucleotide sequence ID" value="XM_064824528.1"/>
</dbReference>
<dbReference type="SMART" id="SM01293">
    <property type="entry name" value="DUF3402"/>
    <property type="match status" value="1"/>
</dbReference>
<reference evidence="4 5" key="1">
    <citation type="submission" date="2022-11" db="EMBL/GenBank/DDBJ databases">
        <title>Mucor velutinosus strain NIH1002 WGS.</title>
        <authorList>
            <person name="Subramanian P."/>
            <person name="Mullikin J.C."/>
            <person name="Segre J.A."/>
            <person name="Zelazny A.M."/>
        </authorList>
    </citation>
    <scope>NUCLEOTIDE SEQUENCE [LARGE SCALE GENOMIC DNA]</scope>
    <source>
        <strain evidence="4 5">NIH1002</strain>
    </source>
</reference>
<feature type="region of interest" description="Disordered" evidence="1">
    <location>
        <begin position="466"/>
        <end position="486"/>
    </location>
</feature>
<dbReference type="AlphaFoldDB" id="A0AAN7D4U8"/>
<dbReference type="InterPro" id="IPR016024">
    <property type="entry name" value="ARM-type_fold"/>
</dbReference>
<dbReference type="SMART" id="SM01292">
    <property type="entry name" value="N1221"/>
    <property type="match status" value="1"/>
</dbReference>
<dbReference type="GeneID" id="89948918"/>
<evidence type="ECO:0000313" key="5">
    <source>
        <dbReference type="Proteomes" id="UP001304243"/>
    </source>
</evidence>
<dbReference type="InterPro" id="IPR012486">
    <property type="entry name" value="Far11/STRP_N"/>
</dbReference>
<proteinExistence type="predicted"/>
<evidence type="ECO:0000313" key="4">
    <source>
        <dbReference type="EMBL" id="KAK4510798.1"/>
    </source>
</evidence>
<dbReference type="PANTHER" id="PTHR13239">
    <property type="entry name" value="PROTEIN REQUIRED FOR HYPHAL ANASTOMOSIS HAM-2"/>
    <property type="match status" value="1"/>
</dbReference>
<evidence type="ECO:0000256" key="1">
    <source>
        <dbReference type="SAM" id="MobiDB-lite"/>
    </source>
</evidence>
<accession>A0AAN7D4U8</accession>
<dbReference type="Proteomes" id="UP001304243">
    <property type="component" value="Unassembled WGS sequence"/>
</dbReference>
<gene>
    <name evidence="4" type="ORF">ATC70_005232</name>
</gene>
<evidence type="ECO:0000259" key="3">
    <source>
        <dbReference type="SMART" id="SM01293"/>
    </source>
</evidence>
<feature type="region of interest" description="Disordered" evidence="1">
    <location>
        <begin position="779"/>
        <end position="800"/>
    </location>
</feature>
<dbReference type="PANTHER" id="PTHR13239:SF4">
    <property type="entry name" value="AT25231P"/>
    <property type="match status" value="1"/>
</dbReference>
<dbReference type="EMBL" id="JASEJX010000033">
    <property type="protein sequence ID" value="KAK4510798.1"/>
    <property type="molecule type" value="Genomic_DNA"/>
</dbReference>
<organism evidence="4 5">
    <name type="scientific">Mucor velutinosus</name>
    <dbReference type="NCBI Taxonomy" id="708070"/>
    <lineage>
        <taxon>Eukaryota</taxon>
        <taxon>Fungi</taxon>
        <taxon>Fungi incertae sedis</taxon>
        <taxon>Mucoromycota</taxon>
        <taxon>Mucoromycotina</taxon>
        <taxon>Mucoromycetes</taxon>
        <taxon>Mucorales</taxon>
        <taxon>Mucorineae</taxon>
        <taxon>Mucoraceae</taxon>
        <taxon>Mucor</taxon>
    </lineage>
</organism>
<feature type="domain" description="Far11/STRP N-terminal" evidence="2">
    <location>
        <begin position="33"/>
        <end position="303"/>
    </location>
</feature>
<dbReference type="Pfam" id="PF11882">
    <property type="entry name" value="DUF3402"/>
    <property type="match status" value="1"/>
</dbReference>
<dbReference type="GO" id="GO:0005829">
    <property type="term" value="C:cytosol"/>
    <property type="evidence" value="ECO:0007669"/>
    <property type="project" value="TreeGrafter"/>
</dbReference>
<dbReference type="InterPro" id="IPR021819">
    <property type="entry name" value="Far11/STRP_C"/>
</dbReference>
<dbReference type="InterPro" id="IPR040185">
    <property type="entry name" value="Far11/STRP"/>
</dbReference>
<name>A0AAN7D4U8_9FUNG</name>
<protein>
    <submittedName>
        <fullName evidence="4">Uncharacterized protein</fullName>
    </submittedName>
</protein>
<comment type="caution">
    <text evidence="4">The sequence shown here is derived from an EMBL/GenBank/DDBJ whole genome shotgun (WGS) entry which is preliminary data.</text>
</comment>
<sequence length="980" mass="112605">MAQKENGQDYLDPILTPGNLRKFVENLPGKAKHQHSDYQYNSDSDTFEHEINEFFTYTEVTVQLQEYRRSFEKEFPDNKAYQITQLLDGLEYEDQDLRLQACKHVAYFALGCFTADPNETKQQRTNRLIENCNVLISNGAFLLFFQKLQQSCNEYLINSQKNTVALYTEIDLYMTLLYLVLETQRYQSLSESSQKFKQELVTLEPNLTEFLLLLTSKLRERLPGKSFPTRKTALLLWKSMLFMSGGLDSIASSAERLKVSLGIPAKASVIAKCSPQDLLVFQQEITKKYPGYAPPNLPLKEANPLTVSASPSLATALGYSNAMEHVDLLYHTLFPPKSLGNASKNKQQQHHLLQNYFSSSPYVSPAFPLPLSHTPGSDVPQSITEAGNVYMANLHVSLSNFQIIRERSKGIHHWQNRYTSTKDKDTADDDVQRWMEGLYANMLPELQNVIVVLLKLLLMSVSPNANNRHSGDGSSSDSSEKEDRDVHDTVTLEYLEEVDTKRNREVISKAISGLLLLLLKWSKSSHVLKYEYISQLLADSSCMLLILKMIGLQEVTDMVTAHTDVPYYSFLDYNVNRTDHPEANIKDTTLYTNRRNMYWSINFLRILQMLTKHKPHRIMLLVQYKSAAILKKLLKIAHPVLEQYVLKLLKSQVPYLGRKWKSQNMRIISAIYLHCKTVLRDDWICKTTADEDVEMGKMEEQHLRILTRIYNGERYMPSFLPPHDEVYSDTNSTPSGPGLNGFQNYDLDASIDYDCIDLEPEFINNYSAWLETEVFHADDDREDDSKGPSVLPQPGTDTPIPSTPYPINSNDHHFTPEELTFEINKLYVQELNAEFKPAMPLTINNNSDVKKPDKAWDSPPAPKKLTPLFRYDGSERSVTYLRPLSSLQDEEQKDEQWQIQTRDELMSRLFLIEEKAAEKWLTTVAAASDGNKHAMYYFRLLDLLEQEQYSLSECNMISSGDDYLQDNIFYDDDDDHPQTD</sequence>
<dbReference type="Pfam" id="PF07923">
    <property type="entry name" value="N1221"/>
    <property type="match status" value="1"/>
</dbReference>